<dbReference type="EMBL" id="JANKHO010001790">
    <property type="protein sequence ID" value="KAJ3498557.1"/>
    <property type="molecule type" value="Genomic_DNA"/>
</dbReference>
<evidence type="ECO:0000313" key="2">
    <source>
        <dbReference type="EMBL" id="KAJ3498557.1"/>
    </source>
</evidence>
<proteinExistence type="predicted"/>
<reference evidence="2" key="1">
    <citation type="submission" date="2022-07" db="EMBL/GenBank/DDBJ databases">
        <title>Genome Sequence of Agrocybe chaxingu.</title>
        <authorList>
            <person name="Buettner E."/>
        </authorList>
    </citation>
    <scope>NUCLEOTIDE SEQUENCE</scope>
    <source>
        <strain evidence="2">MP-N11</strain>
    </source>
</reference>
<accession>A0A9W8JS51</accession>
<name>A0A9W8JS51_9AGAR</name>
<feature type="region of interest" description="Disordered" evidence="1">
    <location>
        <begin position="1"/>
        <end position="136"/>
    </location>
</feature>
<gene>
    <name evidence="2" type="ORF">NLJ89_g10203</name>
</gene>
<keyword evidence="3" id="KW-1185">Reference proteome</keyword>
<organism evidence="2 3">
    <name type="scientific">Agrocybe chaxingu</name>
    <dbReference type="NCBI Taxonomy" id="84603"/>
    <lineage>
        <taxon>Eukaryota</taxon>
        <taxon>Fungi</taxon>
        <taxon>Dikarya</taxon>
        <taxon>Basidiomycota</taxon>
        <taxon>Agaricomycotina</taxon>
        <taxon>Agaricomycetes</taxon>
        <taxon>Agaricomycetidae</taxon>
        <taxon>Agaricales</taxon>
        <taxon>Agaricineae</taxon>
        <taxon>Strophariaceae</taxon>
        <taxon>Agrocybe</taxon>
    </lineage>
</organism>
<evidence type="ECO:0000256" key="1">
    <source>
        <dbReference type="SAM" id="MobiDB-lite"/>
    </source>
</evidence>
<sequence>MYVIRSKEEEEEEEVDRLEDESEEEEVDRLEDESEEAEEEESEEENGTEADVGREVRLAASKKRKRASDVEAPIKNKKAKKVDEPKKRVGGGTEGSKSNWTTIEMEDVDEAKAGDAEDEEEAGPSNSEATPPHAKKVKSTMTMVACFINPLLLRVLGSGISRRYVAPATMPLPHPLSSFAHVPSLSLLTLPPFSAHIPADPPSVTPSLPLKPLAAGPLLYHTRTQKSPRVPNKYLLHVPIR</sequence>
<evidence type="ECO:0000313" key="3">
    <source>
        <dbReference type="Proteomes" id="UP001148786"/>
    </source>
</evidence>
<feature type="compositionally biased region" description="Acidic residues" evidence="1">
    <location>
        <begin position="9"/>
        <end position="48"/>
    </location>
</feature>
<dbReference type="AlphaFoldDB" id="A0A9W8JS51"/>
<protein>
    <submittedName>
        <fullName evidence="2">Uncharacterized protein</fullName>
    </submittedName>
</protein>
<comment type="caution">
    <text evidence="2">The sequence shown here is derived from an EMBL/GenBank/DDBJ whole genome shotgun (WGS) entry which is preliminary data.</text>
</comment>
<dbReference type="Proteomes" id="UP001148786">
    <property type="component" value="Unassembled WGS sequence"/>
</dbReference>